<evidence type="ECO:0000313" key="3">
    <source>
        <dbReference type="EMBL" id="UWX72884.1"/>
    </source>
</evidence>
<evidence type="ECO:0000259" key="1">
    <source>
        <dbReference type="PROSITE" id="PS51186"/>
    </source>
</evidence>
<proteinExistence type="predicted"/>
<dbReference type="Pfam" id="PF00583">
    <property type="entry name" value="Acetyltransf_1"/>
    <property type="match status" value="1"/>
</dbReference>
<dbReference type="RefSeq" id="WP_042285515.1">
    <property type="nucleotide sequence ID" value="NZ_CADEPP010000002.1"/>
</dbReference>
<name>A0AAW3F1B7_BURGA</name>
<dbReference type="PANTHER" id="PTHR43072">
    <property type="entry name" value="N-ACETYLTRANSFERASE"/>
    <property type="match status" value="1"/>
</dbReference>
<dbReference type="Gene3D" id="3.40.630.30">
    <property type="match status" value="1"/>
</dbReference>
<evidence type="ECO:0000313" key="2">
    <source>
        <dbReference type="EMBL" id="KGC14288.1"/>
    </source>
</evidence>
<dbReference type="InterPro" id="IPR016181">
    <property type="entry name" value="Acyl_CoA_acyltransferase"/>
</dbReference>
<dbReference type="PROSITE" id="PS51186">
    <property type="entry name" value="GNAT"/>
    <property type="match status" value="1"/>
</dbReference>
<dbReference type="PANTHER" id="PTHR43072:SF8">
    <property type="entry name" value="ACYLTRANSFERASE FABY-RELATED"/>
    <property type="match status" value="1"/>
</dbReference>
<dbReference type="CDD" id="cd04301">
    <property type="entry name" value="NAT_SF"/>
    <property type="match status" value="1"/>
</dbReference>
<reference evidence="3" key="2">
    <citation type="submission" date="2022-09" db="EMBL/GenBank/DDBJ databases">
        <title>Genomic of Burkholderia gladioli.</title>
        <authorList>
            <person name="Wu H."/>
        </authorList>
    </citation>
    <scope>NUCLEOTIDE SEQUENCE</scope>
    <source>
        <strain evidence="3">ZN-S4</strain>
    </source>
</reference>
<gene>
    <name evidence="2" type="ORF">DM48_2932</name>
    <name evidence="3" type="ORF">NYZ96_31230</name>
</gene>
<dbReference type="InterPro" id="IPR000182">
    <property type="entry name" value="GNAT_dom"/>
</dbReference>
<dbReference type="EMBL" id="CP104215">
    <property type="protein sequence ID" value="UWX72884.1"/>
    <property type="molecule type" value="Genomic_DNA"/>
</dbReference>
<feature type="domain" description="N-acetyltransferase" evidence="1">
    <location>
        <begin position="19"/>
        <end position="182"/>
    </location>
</feature>
<dbReference type="Proteomes" id="UP001059745">
    <property type="component" value="Chromosome 2"/>
</dbReference>
<dbReference type="EMBL" id="JPGG01000016">
    <property type="protein sequence ID" value="KGC14288.1"/>
    <property type="molecule type" value="Genomic_DNA"/>
</dbReference>
<dbReference type="SUPFAM" id="SSF55729">
    <property type="entry name" value="Acyl-CoA N-acyltransferases (Nat)"/>
    <property type="match status" value="1"/>
</dbReference>
<dbReference type="AlphaFoldDB" id="A0AAW3F1B7"/>
<organism evidence="2 4">
    <name type="scientific">Burkholderia gladioli</name>
    <name type="common">Pseudomonas marginata</name>
    <name type="synonym">Phytomonas marginata</name>
    <dbReference type="NCBI Taxonomy" id="28095"/>
    <lineage>
        <taxon>Bacteria</taxon>
        <taxon>Pseudomonadati</taxon>
        <taxon>Pseudomonadota</taxon>
        <taxon>Betaproteobacteria</taxon>
        <taxon>Burkholderiales</taxon>
        <taxon>Burkholderiaceae</taxon>
        <taxon>Burkholderia</taxon>
    </lineage>
</organism>
<protein>
    <submittedName>
        <fullName evidence="2">Acetyltransferase family protein</fullName>
    </submittedName>
    <submittedName>
        <fullName evidence="3">GNAT family N-acetyltransferase</fullName>
    </submittedName>
</protein>
<dbReference type="KEGG" id="bgo:BM43_4834"/>
<accession>A0AAW3F1B7</accession>
<evidence type="ECO:0000313" key="4">
    <source>
        <dbReference type="Proteomes" id="UP000029590"/>
    </source>
</evidence>
<dbReference type="Proteomes" id="UP000029590">
    <property type="component" value="Unassembled WGS sequence"/>
</dbReference>
<dbReference type="GO" id="GO:0016747">
    <property type="term" value="F:acyltransferase activity, transferring groups other than amino-acyl groups"/>
    <property type="evidence" value="ECO:0007669"/>
    <property type="project" value="InterPro"/>
</dbReference>
<reference evidence="2 4" key="1">
    <citation type="submission" date="2014-04" db="EMBL/GenBank/DDBJ databases">
        <authorList>
            <person name="Bishop-Lilly K.A."/>
            <person name="Broomall S.M."/>
            <person name="Chain P.S."/>
            <person name="Chertkov O."/>
            <person name="Coyne S.R."/>
            <person name="Daligault H.E."/>
            <person name="Davenport K.W."/>
            <person name="Erkkila T."/>
            <person name="Frey K.G."/>
            <person name="Gibbons H.S."/>
            <person name="Gu W."/>
            <person name="Jaissle J."/>
            <person name="Johnson S.L."/>
            <person name="Koroleva G.I."/>
            <person name="Ladner J.T."/>
            <person name="Lo C.-C."/>
            <person name="Minogue T.D."/>
            <person name="Munk C."/>
            <person name="Palacios G.F."/>
            <person name="Redden C.L."/>
            <person name="Rosenzweig C.N."/>
            <person name="Scholz M.B."/>
            <person name="Teshima H."/>
            <person name="Xu Y."/>
        </authorList>
    </citation>
    <scope>NUCLEOTIDE SEQUENCE [LARGE SCALE GENOMIC DNA]</scope>
    <source>
        <strain evidence="2">Gladioli</strain>
        <strain evidence="4">gladioli</strain>
    </source>
</reference>
<sequence>MSSPATASSASATTPHAACEIRDARDADLPAIHAIYAHHVLHSVASFEEVPPSLDEMRARRAAVLGHGLPWLVASVEGRLAGYAYAGPYRPRAAYRHTVEDSIYLDEAFRGRGIGRALLAELIARCERGPWRQMIAVIADGGRGGSTSLHAAFGFAPAGTLAAVGYKHGRWLDIALMQRALGPGADAPPARGDAGPHTG</sequence>